<evidence type="ECO:0000256" key="3">
    <source>
        <dbReference type="ARBA" id="ARBA00022729"/>
    </source>
</evidence>
<dbReference type="CDD" id="cd04852">
    <property type="entry name" value="Peptidases_S8_3"/>
    <property type="match status" value="1"/>
</dbReference>
<feature type="domain" description="Peptidase S8/S53" evidence="8">
    <location>
        <begin position="140"/>
        <end position="538"/>
    </location>
</feature>
<dbReference type="EMBL" id="BMAC01000139">
    <property type="protein sequence ID" value="GFP87220.1"/>
    <property type="molecule type" value="Genomic_DNA"/>
</dbReference>
<dbReference type="InterPro" id="IPR037045">
    <property type="entry name" value="S8pro/Inhibitor_I9_sf"/>
</dbReference>
<dbReference type="Pfam" id="PF00082">
    <property type="entry name" value="Peptidase_S8"/>
    <property type="match status" value="1"/>
</dbReference>
<feature type="chain" id="PRO_5033040585" evidence="7">
    <location>
        <begin position="30"/>
        <end position="544"/>
    </location>
</feature>
<dbReference type="Gene3D" id="3.40.50.200">
    <property type="entry name" value="Peptidase S8/S53 domain"/>
    <property type="match status" value="1"/>
</dbReference>
<feature type="domain" description="Inhibitor I9" evidence="10">
    <location>
        <begin position="34"/>
        <end position="111"/>
    </location>
</feature>
<dbReference type="GO" id="GO:0006508">
    <property type="term" value="P:proteolysis"/>
    <property type="evidence" value="ECO:0007669"/>
    <property type="project" value="UniProtKB-KW"/>
</dbReference>
<dbReference type="InterPro" id="IPR010259">
    <property type="entry name" value="S8pro/Inhibitor_I9"/>
</dbReference>
<dbReference type="PANTHER" id="PTHR10795">
    <property type="entry name" value="PROPROTEIN CONVERTASE SUBTILISIN/KEXIN"/>
    <property type="match status" value="1"/>
</dbReference>
<reference evidence="11" key="1">
    <citation type="submission" date="2020-07" db="EMBL/GenBank/DDBJ databases">
        <title>Ethylene signaling mediates host invasion by parasitic plants.</title>
        <authorList>
            <person name="Yoshida S."/>
        </authorList>
    </citation>
    <scope>NUCLEOTIDE SEQUENCE</scope>
    <source>
        <strain evidence="11">Okayama</strain>
    </source>
</reference>
<protein>
    <submittedName>
        <fullName evidence="11">Subtilisin-like protease</fullName>
    </submittedName>
</protein>
<evidence type="ECO:0000256" key="4">
    <source>
        <dbReference type="ARBA" id="ARBA00022801"/>
    </source>
</evidence>
<dbReference type="Gene3D" id="3.30.70.80">
    <property type="entry name" value="Peptidase S8 propeptide/proteinase inhibitor I9"/>
    <property type="match status" value="1"/>
</dbReference>
<dbReference type="Gene3D" id="3.50.30.30">
    <property type="match status" value="1"/>
</dbReference>
<dbReference type="PROSITE" id="PS51892">
    <property type="entry name" value="SUBTILASE"/>
    <property type="match status" value="1"/>
</dbReference>
<gene>
    <name evidence="11" type="ORF">PHJA_000865700</name>
</gene>
<evidence type="ECO:0000313" key="11">
    <source>
        <dbReference type="EMBL" id="GFP87220.1"/>
    </source>
</evidence>
<dbReference type="Pfam" id="PF05922">
    <property type="entry name" value="Inhibitor_I9"/>
    <property type="match status" value="1"/>
</dbReference>
<proteinExistence type="inferred from homology"/>
<accession>A0A830BHZ9</accession>
<keyword evidence="5" id="KW-0720">Serine protease</keyword>
<evidence type="ECO:0000259" key="10">
    <source>
        <dbReference type="Pfam" id="PF05922"/>
    </source>
</evidence>
<dbReference type="OrthoDB" id="206201at2759"/>
<dbReference type="GO" id="GO:0004252">
    <property type="term" value="F:serine-type endopeptidase activity"/>
    <property type="evidence" value="ECO:0007669"/>
    <property type="project" value="InterPro"/>
</dbReference>
<evidence type="ECO:0000256" key="5">
    <source>
        <dbReference type="ARBA" id="ARBA00022825"/>
    </source>
</evidence>
<evidence type="ECO:0000256" key="2">
    <source>
        <dbReference type="ARBA" id="ARBA00022670"/>
    </source>
</evidence>
<evidence type="ECO:0000256" key="7">
    <source>
        <dbReference type="SAM" id="SignalP"/>
    </source>
</evidence>
<evidence type="ECO:0000256" key="6">
    <source>
        <dbReference type="PROSITE-ProRule" id="PRU01240"/>
    </source>
</evidence>
<dbReference type="AlphaFoldDB" id="A0A830BHZ9"/>
<evidence type="ECO:0000259" key="9">
    <source>
        <dbReference type="Pfam" id="PF02225"/>
    </source>
</evidence>
<comment type="caution">
    <text evidence="6">Lacks conserved residue(s) required for the propagation of feature annotation.</text>
</comment>
<dbReference type="InterPro" id="IPR000209">
    <property type="entry name" value="Peptidase_S8/S53_dom"/>
</dbReference>
<evidence type="ECO:0000256" key="1">
    <source>
        <dbReference type="ARBA" id="ARBA00011073"/>
    </source>
</evidence>
<dbReference type="InterPro" id="IPR036852">
    <property type="entry name" value="Peptidase_S8/S53_dom_sf"/>
</dbReference>
<dbReference type="SUPFAM" id="SSF52743">
    <property type="entry name" value="Subtilisin-like"/>
    <property type="match status" value="1"/>
</dbReference>
<dbReference type="FunFam" id="3.50.30.30:FF:000005">
    <property type="entry name" value="subtilisin-like protease SBT1.5"/>
    <property type="match status" value="1"/>
</dbReference>
<dbReference type="Proteomes" id="UP000653305">
    <property type="component" value="Unassembled WGS sequence"/>
</dbReference>
<organism evidence="11 12">
    <name type="scientific">Phtheirospermum japonicum</name>
    <dbReference type="NCBI Taxonomy" id="374723"/>
    <lineage>
        <taxon>Eukaryota</taxon>
        <taxon>Viridiplantae</taxon>
        <taxon>Streptophyta</taxon>
        <taxon>Embryophyta</taxon>
        <taxon>Tracheophyta</taxon>
        <taxon>Spermatophyta</taxon>
        <taxon>Magnoliopsida</taxon>
        <taxon>eudicotyledons</taxon>
        <taxon>Gunneridae</taxon>
        <taxon>Pentapetalae</taxon>
        <taxon>asterids</taxon>
        <taxon>lamiids</taxon>
        <taxon>Lamiales</taxon>
        <taxon>Orobanchaceae</taxon>
        <taxon>Orobanchaceae incertae sedis</taxon>
        <taxon>Phtheirospermum</taxon>
    </lineage>
</organism>
<keyword evidence="2 11" id="KW-0645">Protease</keyword>
<comment type="caution">
    <text evidence="11">The sequence shown here is derived from an EMBL/GenBank/DDBJ whole genome shotgun (WGS) entry which is preliminary data.</text>
</comment>
<dbReference type="CDD" id="cd02120">
    <property type="entry name" value="PA_subtilisin_like"/>
    <property type="match status" value="1"/>
</dbReference>
<dbReference type="InterPro" id="IPR045051">
    <property type="entry name" value="SBT"/>
</dbReference>
<name>A0A830BHZ9_9LAMI</name>
<keyword evidence="12" id="KW-1185">Reference proteome</keyword>
<feature type="signal peptide" evidence="7">
    <location>
        <begin position="1"/>
        <end position="29"/>
    </location>
</feature>
<evidence type="ECO:0000259" key="8">
    <source>
        <dbReference type="Pfam" id="PF00082"/>
    </source>
</evidence>
<dbReference type="InterPro" id="IPR003137">
    <property type="entry name" value="PA_domain"/>
</dbReference>
<keyword evidence="4" id="KW-0378">Hydrolase</keyword>
<comment type="similarity">
    <text evidence="1 6">Belongs to the peptidase S8 family.</text>
</comment>
<sequence>MGIGLGSVIWAIAFAFVLHTPLPLVLVSAAPKKTYMVQIKYQPKPALYNTQSEWYSDLFQSLTSAPQDSLLYTYEAAYHGFAAALSPEQAESLRQSESVLGVHEDTLYTLHTTRSPNFLHLDDPGLWPGHGPEELNKASQDVVIGVLDTGVWPESPSFRDGEMSAVPARWRGKCEWGDPKIEICNRKLIGVRFFDKGYNMRSNESRSARDLVGHGTHTASTAAGSQVADASLFGYAKGTARGMAKGARLAAYKVCWASGCSGSDIVAAIDSAISDGVDVLSMSLGGTSAQDYALDPLAVGAFAAMERGIFVSCSAGNNGPSGGSVTNVAPWIMTVGAGTIDRDFPSFVALGNGMKYTGVSLYSGPDMGSNPVELVYGGGNDSSSSQLCLSLDPSIVRGKVVLCDRGTNARAAKGVIVKNAGGIGMILANTEESGGEELVADSHFCPAVTVANSVGNKIRKYVNMTQHPTALLSFGGTVVKVKPSPVVAAFSSRGMNWVTQQILKPDVIGPGVNILAAWSGVVGPTSLPEDTRKTAFNIISGKPR</sequence>
<evidence type="ECO:0000313" key="12">
    <source>
        <dbReference type="Proteomes" id="UP000653305"/>
    </source>
</evidence>
<dbReference type="InterPro" id="IPR034197">
    <property type="entry name" value="Peptidases_S8_3"/>
</dbReference>
<dbReference type="Pfam" id="PF02225">
    <property type="entry name" value="PA"/>
    <property type="match status" value="1"/>
</dbReference>
<feature type="domain" description="PA" evidence="9">
    <location>
        <begin position="374"/>
        <end position="458"/>
    </location>
</feature>
<keyword evidence="3 7" id="KW-0732">Signal</keyword>